<reference evidence="2" key="2">
    <citation type="submission" date="2013-10" db="EMBL/GenBank/DDBJ databases">
        <authorList>
            <person name="Aslett M."/>
        </authorList>
    </citation>
    <scope>NUCLEOTIDE SEQUENCE [LARGE SCALE GENOMIC DNA]</scope>
    <source>
        <strain evidence="2">Houghton</strain>
    </source>
</reference>
<dbReference type="EMBL" id="HG722498">
    <property type="protein sequence ID" value="CDJ62568.1"/>
    <property type="molecule type" value="Genomic_DNA"/>
</dbReference>
<protein>
    <submittedName>
        <fullName evidence="2">SAG family member</fullName>
    </submittedName>
</protein>
<gene>
    <name evidence="2" type="ORF">ENH_00018810</name>
</gene>
<evidence type="ECO:0000256" key="1">
    <source>
        <dbReference type="SAM" id="SignalP"/>
    </source>
</evidence>
<dbReference type="RefSeq" id="XP_013439930.1">
    <property type="nucleotide sequence ID" value="XM_013584476.1"/>
</dbReference>
<reference evidence="2" key="1">
    <citation type="submission" date="2013-10" db="EMBL/GenBank/DDBJ databases">
        <title>Genomic analysis of the causative agents of coccidiosis in chickens.</title>
        <authorList>
            <person name="Reid A.J."/>
            <person name="Blake D."/>
            <person name="Billington K."/>
            <person name="Browne H."/>
            <person name="Dunn M."/>
            <person name="Hung S."/>
            <person name="Kawahara F."/>
            <person name="Miranda-Saavedra D."/>
            <person name="Mourier T."/>
            <person name="Nagra H."/>
            <person name="Otto T.D."/>
            <person name="Rawlings N."/>
            <person name="Sanchez A."/>
            <person name="Sanders M."/>
            <person name="Subramaniam C."/>
            <person name="Tay Y."/>
            <person name="Dear P."/>
            <person name="Doerig C."/>
            <person name="Gruber A."/>
            <person name="Parkinson J."/>
            <person name="Shirley M."/>
            <person name="Wan K.L."/>
            <person name="Berriman M."/>
            <person name="Tomley F."/>
            <person name="Pain A."/>
        </authorList>
    </citation>
    <scope>NUCLEOTIDE SEQUENCE [LARGE SCALE GENOMIC DNA]</scope>
    <source>
        <strain evidence="2">Houghton</strain>
    </source>
</reference>
<sequence>MLFRITALLNTLLLIVCAAALREREQPSQTTVKYTAKLAASVQCLNEINTVREAARLSHFTQATEETQLTAPDSNELAENSKWRKVCEHLTATEEANYQVVAEAENPFKDGTYAFKSLTGAQPSCNETVDYWKAAFKSFTGLPPSKSEANGLYDKQDNVSFVALYNPSSSATADCRVVTCTKTTSSTANQLIESDAEETQEYGYALICKTMPAAFADENSAPFTQQQWDGIVSSLTGSASVAVPKLVGVFILALGMVAL</sequence>
<feature type="signal peptide" evidence="1">
    <location>
        <begin position="1"/>
        <end position="20"/>
    </location>
</feature>
<dbReference type="OrthoDB" id="347414at2759"/>
<dbReference type="Pfam" id="PF11054">
    <property type="entry name" value="Surface_antigen"/>
    <property type="match status" value="1"/>
</dbReference>
<name>U6MHP2_9EIME</name>
<keyword evidence="1" id="KW-0732">Signal</keyword>
<proteinExistence type="predicted"/>
<dbReference type="AlphaFoldDB" id="U6MHP2"/>
<accession>U6MHP2</accession>
<evidence type="ECO:0000313" key="3">
    <source>
        <dbReference type="Proteomes" id="UP000030754"/>
    </source>
</evidence>
<evidence type="ECO:0000313" key="2">
    <source>
        <dbReference type="EMBL" id="CDJ62568.1"/>
    </source>
</evidence>
<dbReference type="GeneID" id="25472054"/>
<feature type="chain" id="PRO_5004673627" evidence="1">
    <location>
        <begin position="21"/>
        <end position="259"/>
    </location>
</feature>
<keyword evidence="3" id="KW-1185">Reference proteome</keyword>
<dbReference type="InterPro" id="IPR021288">
    <property type="entry name" value="Surface_antigen"/>
</dbReference>
<dbReference type="VEuPathDB" id="ToxoDB:ENH_00018810"/>
<dbReference type="Proteomes" id="UP000030754">
    <property type="component" value="Unassembled WGS sequence"/>
</dbReference>
<organism evidence="2 3">
    <name type="scientific">Eimeria necatrix</name>
    <dbReference type="NCBI Taxonomy" id="51315"/>
    <lineage>
        <taxon>Eukaryota</taxon>
        <taxon>Sar</taxon>
        <taxon>Alveolata</taxon>
        <taxon>Apicomplexa</taxon>
        <taxon>Conoidasida</taxon>
        <taxon>Coccidia</taxon>
        <taxon>Eucoccidiorida</taxon>
        <taxon>Eimeriorina</taxon>
        <taxon>Eimeriidae</taxon>
        <taxon>Eimeria</taxon>
    </lineage>
</organism>